<comment type="caution">
    <text evidence="2">The sequence shown here is derived from an EMBL/GenBank/DDBJ whole genome shotgun (WGS) entry which is preliminary data.</text>
</comment>
<protein>
    <submittedName>
        <fullName evidence="2">Uncharacterized protein</fullName>
    </submittedName>
</protein>
<feature type="region of interest" description="Disordered" evidence="1">
    <location>
        <begin position="416"/>
        <end position="455"/>
    </location>
</feature>
<evidence type="ECO:0000313" key="3">
    <source>
        <dbReference type="Proteomes" id="UP000447873"/>
    </source>
</evidence>
<dbReference type="Proteomes" id="UP000447873">
    <property type="component" value="Unassembled WGS sequence"/>
</dbReference>
<dbReference type="AlphaFoldDB" id="A0A8H3UDI9"/>
<sequence length="543" mass="61521">MAPWLSTEILNQVYTTIDPLAVQEYGGDTIIRFSERPEDRLLMNSKSLKKCSNWFQPRGDWELYGDTGPTNTLTSLDPLTNEYFPIYSYYMSGFIEEGYGLWLLHSDMGPFSSGLAPCMAICSDGEERSRKCKYAGPIVDTELTTNFVSHYSNQNWDWNNGDWEFDDIPAAYRAAVKEYKTMFCLMFGNSPCLNGQELGLVSADAGTDYARFRKLVDDDNETLWAITIVHAEHLANVAVRADYHGCLPAIACQIVSVVMALPRIWQAIAEEPRWWIGFAILLHADEIYAESLRYLVGSSCLTCAELPNCLEFNAKELSYEILRHRVPLAENNLKLRRELDLMSPKSNPAVMQDDNFVDWCCETLADLRFYGVCRRIVDAARNPSILIFSDPQLSSWFELHLGYPAPVKDFEKELAAESREGKRTKPTRLLGRGSKTPAPVSQEAQSVPGRGDSNIRDFVPTAEEKLEARLFQLLKEAESLVENAMRQASYDLNAGLSKEPVRGKVEFWTNCLLVHSDMPWDGQGPEYAQVDLKEESVPPFRRD</sequence>
<accession>A0A8H3UDI9</accession>
<proteinExistence type="predicted"/>
<reference evidence="2 3" key="1">
    <citation type="submission" date="2018-12" db="EMBL/GenBank/DDBJ databases">
        <title>Venturia inaequalis Genome Resource.</title>
        <authorList>
            <person name="Lichtner F.J."/>
        </authorList>
    </citation>
    <scope>NUCLEOTIDE SEQUENCE [LARGE SCALE GENOMIC DNA]</scope>
    <source>
        <strain evidence="2 3">120213</strain>
    </source>
</reference>
<gene>
    <name evidence="2" type="ORF">EG328_008642</name>
</gene>
<dbReference type="EMBL" id="WNWS01000497">
    <property type="protein sequence ID" value="KAE9966739.1"/>
    <property type="molecule type" value="Genomic_DNA"/>
</dbReference>
<evidence type="ECO:0000313" key="2">
    <source>
        <dbReference type="EMBL" id="KAE9966739.1"/>
    </source>
</evidence>
<name>A0A8H3UDI9_VENIN</name>
<organism evidence="2 3">
    <name type="scientific">Venturia inaequalis</name>
    <name type="common">Apple scab fungus</name>
    <dbReference type="NCBI Taxonomy" id="5025"/>
    <lineage>
        <taxon>Eukaryota</taxon>
        <taxon>Fungi</taxon>
        <taxon>Dikarya</taxon>
        <taxon>Ascomycota</taxon>
        <taxon>Pezizomycotina</taxon>
        <taxon>Dothideomycetes</taxon>
        <taxon>Pleosporomycetidae</taxon>
        <taxon>Venturiales</taxon>
        <taxon>Venturiaceae</taxon>
        <taxon>Venturia</taxon>
    </lineage>
</organism>
<evidence type="ECO:0000256" key="1">
    <source>
        <dbReference type="SAM" id="MobiDB-lite"/>
    </source>
</evidence>